<evidence type="ECO:0000313" key="1">
    <source>
        <dbReference type="EMBL" id="KAJ0204096.1"/>
    </source>
</evidence>
<evidence type="ECO:0000313" key="2">
    <source>
        <dbReference type="Proteomes" id="UP000235145"/>
    </source>
</evidence>
<comment type="caution">
    <text evidence="1">The sequence shown here is derived from an EMBL/GenBank/DDBJ whole genome shotgun (WGS) entry which is preliminary data.</text>
</comment>
<gene>
    <name evidence="1" type="ORF">LSAT_V11C500261990</name>
</gene>
<dbReference type="Proteomes" id="UP000235145">
    <property type="component" value="Unassembled WGS sequence"/>
</dbReference>
<dbReference type="AlphaFoldDB" id="A0A9R1X978"/>
<organism evidence="1 2">
    <name type="scientific">Lactuca sativa</name>
    <name type="common">Garden lettuce</name>
    <dbReference type="NCBI Taxonomy" id="4236"/>
    <lineage>
        <taxon>Eukaryota</taxon>
        <taxon>Viridiplantae</taxon>
        <taxon>Streptophyta</taxon>
        <taxon>Embryophyta</taxon>
        <taxon>Tracheophyta</taxon>
        <taxon>Spermatophyta</taxon>
        <taxon>Magnoliopsida</taxon>
        <taxon>eudicotyledons</taxon>
        <taxon>Gunneridae</taxon>
        <taxon>Pentapetalae</taxon>
        <taxon>asterids</taxon>
        <taxon>campanulids</taxon>
        <taxon>Asterales</taxon>
        <taxon>Asteraceae</taxon>
        <taxon>Cichorioideae</taxon>
        <taxon>Cichorieae</taxon>
        <taxon>Lactucinae</taxon>
        <taxon>Lactuca</taxon>
    </lineage>
</organism>
<name>A0A9R1X978_LACSA</name>
<protein>
    <submittedName>
        <fullName evidence="1">Uncharacterized protein</fullName>
    </submittedName>
</protein>
<keyword evidence="2" id="KW-1185">Reference proteome</keyword>
<proteinExistence type="predicted"/>
<sequence>MYLPGKDRKTSDDKSSLYGLAIVSRFSLPRRVRRQPGYTITSFSVIAKLSVPANGGFLLPVYTSSTGMNGDLALFHTVKFDQ</sequence>
<dbReference type="EMBL" id="NBSK02000005">
    <property type="protein sequence ID" value="KAJ0204096.1"/>
    <property type="molecule type" value="Genomic_DNA"/>
</dbReference>
<reference evidence="1 2" key="1">
    <citation type="journal article" date="2017" name="Nat. Commun.">
        <title>Genome assembly with in vitro proximity ligation data and whole-genome triplication in lettuce.</title>
        <authorList>
            <person name="Reyes-Chin-Wo S."/>
            <person name="Wang Z."/>
            <person name="Yang X."/>
            <person name="Kozik A."/>
            <person name="Arikit S."/>
            <person name="Song C."/>
            <person name="Xia L."/>
            <person name="Froenicke L."/>
            <person name="Lavelle D.O."/>
            <person name="Truco M.J."/>
            <person name="Xia R."/>
            <person name="Zhu S."/>
            <person name="Xu C."/>
            <person name="Xu H."/>
            <person name="Xu X."/>
            <person name="Cox K."/>
            <person name="Korf I."/>
            <person name="Meyers B.C."/>
            <person name="Michelmore R.W."/>
        </authorList>
    </citation>
    <scope>NUCLEOTIDE SEQUENCE [LARGE SCALE GENOMIC DNA]</scope>
    <source>
        <strain evidence="2">cv. Salinas</strain>
        <tissue evidence="1">Seedlings</tissue>
    </source>
</reference>
<accession>A0A9R1X978</accession>